<evidence type="ECO:0000313" key="1">
    <source>
        <dbReference type="EMBL" id="KAK3713057.1"/>
    </source>
</evidence>
<gene>
    <name evidence="1" type="ORF">LTR37_008742</name>
</gene>
<dbReference type="Proteomes" id="UP001281147">
    <property type="component" value="Unassembled WGS sequence"/>
</dbReference>
<dbReference type="EMBL" id="JAUTXU010000065">
    <property type="protein sequence ID" value="KAK3713057.1"/>
    <property type="molecule type" value="Genomic_DNA"/>
</dbReference>
<accession>A0ACC3NAE1</accession>
<comment type="caution">
    <text evidence="1">The sequence shown here is derived from an EMBL/GenBank/DDBJ whole genome shotgun (WGS) entry which is preliminary data.</text>
</comment>
<organism evidence="1 2">
    <name type="scientific">Vermiconidia calcicola</name>
    <dbReference type="NCBI Taxonomy" id="1690605"/>
    <lineage>
        <taxon>Eukaryota</taxon>
        <taxon>Fungi</taxon>
        <taxon>Dikarya</taxon>
        <taxon>Ascomycota</taxon>
        <taxon>Pezizomycotina</taxon>
        <taxon>Dothideomycetes</taxon>
        <taxon>Dothideomycetidae</taxon>
        <taxon>Mycosphaerellales</taxon>
        <taxon>Extremaceae</taxon>
        <taxon>Vermiconidia</taxon>
    </lineage>
</organism>
<protein>
    <submittedName>
        <fullName evidence="1">Uncharacterized protein</fullName>
    </submittedName>
</protein>
<name>A0ACC3NAE1_9PEZI</name>
<keyword evidence="2" id="KW-1185">Reference proteome</keyword>
<proteinExistence type="predicted"/>
<reference evidence="1" key="1">
    <citation type="submission" date="2023-07" db="EMBL/GenBank/DDBJ databases">
        <title>Black Yeasts Isolated from many extreme environments.</title>
        <authorList>
            <person name="Coleine C."/>
            <person name="Stajich J.E."/>
            <person name="Selbmann L."/>
        </authorList>
    </citation>
    <scope>NUCLEOTIDE SEQUENCE</scope>
    <source>
        <strain evidence="1">CCFEE 5714</strain>
    </source>
</reference>
<evidence type="ECO:0000313" key="2">
    <source>
        <dbReference type="Proteomes" id="UP001281147"/>
    </source>
</evidence>
<sequence>MGVEHTQTYLPQELQWESLGALPRGQVLLNAHCYTILDLEAFVRHSNEFKFHIQAFHYAHQTYLVPELLKPAYGGRPPAAALFADNMYYKAETYIASEQAGKILFESVITPVYVSDKPVLNAQHVVFEAAKAYRNGLPYHVALAGVTSASAELLGLGERIGKVKPGFDADIVVWDSDPLKVGAAPVQVWIDGTPQFEAPVESKKPRSKPLEPETWLQDLNDSLSEHQDVVISGVSRILERLNYLYRELQNGVSLSQDDGAKVIELHDGHIGPPLVAFASTLGLAEIEAEPDTVDGVNNDDTTSRAVDGLALDTKAFKCGGYKGVSAGFLTGAMHAFEQAVVWQDELAYHYPIAKTDKTPSLSTAVGQLKSKLLKAVNSNETNILTEEAYLKQVVFGQMPLAVTGHSADLIASVLRLKAEV</sequence>